<proteinExistence type="predicted"/>
<keyword evidence="1" id="KW-0238">DNA-binding</keyword>
<dbReference type="Pfam" id="PF00505">
    <property type="entry name" value="HMG_box"/>
    <property type="match status" value="1"/>
</dbReference>
<dbReference type="SMART" id="SM00398">
    <property type="entry name" value="HMG"/>
    <property type="match status" value="1"/>
</dbReference>
<dbReference type="PROSITE" id="PS50118">
    <property type="entry name" value="HMG_BOX_2"/>
    <property type="match status" value="1"/>
</dbReference>
<keyword evidence="1" id="KW-0539">Nucleus</keyword>
<dbReference type="EMBL" id="KZ308329">
    <property type="protein sequence ID" value="KAG8227613.1"/>
    <property type="molecule type" value="Genomic_DNA"/>
</dbReference>
<feature type="DNA-binding region" description="HMG box" evidence="1">
    <location>
        <begin position="58"/>
        <end position="126"/>
    </location>
</feature>
<evidence type="ECO:0000256" key="2">
    <source>
        <dbReference type="SAM" id="MobiDB-lite"/>
    </source>
</evidence>
<comment type="caution">
    <text evidence="4">The sequence shown here is derived from an EMBL/GenBank/DDBJ whole genome shotgun (WGS) entry which is preliminary data.</text>
</comment>
<reference evidence="4" key="2">
    <citation type="submission" date="2017-10" db="EMBL/GenBank/DDBJ databases">
        <title>Ladona fulva Genome sequencing and assembly.</title>
        <authorList>
            <person name="Murali S."/>
            <person name="Richards S."/>
            <person name="Bandaranaike D."/>
            <person name="Bellair M."/>
            <person name="Blankenburg K."/>
            <person name="Chao H."/>
            <person name="Dinh H."/>
            <person name="Doddapaneni H."/>
            <person name="Dugan-Rocha S."/>
            <person name="Elkadiri S."/>
            <person name="Gnanaolivu R."/>
            <person name="Hernandez B."/>
            <person name="Skinner E."/>
            <person name="Javaid M."/>
            <person name="Lee S."/>
            <person name="Li M."/>
            <person name="Ming W."/>
            <person name="Munidasa M."/>
            <person name="Muniz J."/>
            <person name="Nguyen L."/>
            <person name="Hughes D."/>
            <person name="Osuji N."/>
            <person name="Pu L.-L."/>
            <person name="Puazo M."/>
            <person name="Qu C."/>
            <person name="Quiroz J."/>
            <person name="Raj R."/>
            <person name="Weissenberger G."/>
            <person name="Xin Y."/>
            <person name="Zou X."/>
            <person name="Han Y."/>
            <person name="Worley K."/>
            <person name="Muzny D."/>
            <person name="Gibbs R."/>
        </authorList>
    </citation>
    <scope>NUCLEOTIDE SEQUENCE</scope>
    <source>
        <strain evidence="4">Sampled in the wild</strain>
    </source>
</reference>
<feature type="compositionally biased region" description="Polar residues" evidence="2">
    <location>
        <begin position="19"/>
        <end position="28"/>
    </location>
</feature>
<evidence type="ECO:0000313" key="5">
    <source>
        <dbReference type="Proteomes" id="UP000792457"/>
    </source>
</evidence>
<evidence type="ECO:0000256" key="1">
    <source>
        <dbReference type="PROSITE-ProRule" id="PRU00267"/>
    </source>
</evidence>
<keyword evidence="5" id="KW-1185">Reference proteome</keyword>
<dbReference type="CDD" id="cd00084">
    <property type="entry name" value="HMG-box_SF"/>
    <property type="match status" value="1"/>
</dbReference>
<feature type="region of interest" description="Disordered" evidence="2">
    <location>
        <begin position="1"/>
        <end position="28"/>
    </location>
</feature>
<dbReference type="Proteomes" id="UP000792457">
    <property type="component" value="Unassembled WGS sequence"/>
</dbReference>
<dbReference type="InterPro" id="IPR009071">
    <property type="entry name" value="HMG_box_dom"/>
</dbReference>
<feature type="domain" description="HMG box" evidence="3">
    <location>
        <begin position="58"/>
        <end position="126"/>
    </location>
</feature>
<organism evidence="4 5">
    <name type="scientific">Ladona fulva</name>
    <name type="common">Scarce chaser dragonfly</name>
    <name type="synonym">Libellula fulva</name>
    <dbReference type="NCBI Taxonomy" id="123851"/>
    <lineage>
        <taxon>Eukaryota</taxon>
        <taxon>Metazoa</taxon>
        <taxon>Ecdysozoa</taxon>
        <taxon>Arthropoda</taxon>
        <taxon>Hexapoda</taxon>
        <taxon>Insecta</taxon>
        <taxon>Pterygota</taxon>
        <taxon>Palaeoptera</taxon>
        <taxon>Odonata</taxon>
        <taxon>Epiprocta</taxon>
        <taxon>Anisoptera</taxon>
        <taxon>Libelluloidea</taxon>
        <taxon>Libellulidae</taxon>
        <taxon>Ladona</taxon>
    </lineage>
</organism>
<evidence type="ECO:0000259" key="3">
    <source>
        <dbReference type="PROSITE" id="PS50118"/>
    </source>
</evidence>
<dbReference type="InterPro" id="IPR036910">
    <property type="entry name" value="HMG_box_dom_sf"/>
</dbReference>
<name>A0A8K0NZY4_LADFU</name>
<dbReference type="GO" id="GO:0003677">
    <property type="term" value="F:DNA binding"/>
    <property type="evidence" value="ECO:0007669"/>
    <property type="project" value="UniProtKB-UniRule"/>
</dbReference>
<dbReference type="SUPFAM" id="SSF47095">
    <property type="entry name" value="HMG-box"/>
    <property type="match status" value="1"/>
</dbReference>
<gene>
    <name evidence="4" type="ORF">J437_LFUL011163</name>
</gene>
<dbReference type="OrthoDB" id="10254304at2759"/>
<sequence>MKSDSDGEKSKLNHAPTIVNKNSKDSSSAGIIKNHHVLNANNILMANSPLPHACSQMGRRDLRGFQEFSTNRRPKILEKNPGMKSSEVAELLAFQWKALSKTEREIYERRAQHAVSLRQQKAEENSFTPDKNQNLKQQVLTESFTTTPSTPKSQRLSKEPPPLPLVGMVMEVSLELVENAVIKSASKSDQERKTKSGKIHLIGQLKPSGMWVYCKKNKIGILRHFALQEVVVCAKLMESLTIPLSPLPKPIEVNER</sequence>
<accession>A0A8K0NZY4</accession>
<protein>
    <recommendedName>
        <fullName evidence="3">HMG box domain-containing protein</fullName>
    </recommendedName>
</protein>
<evidence type="ECO:0000313" key="4">
    <source>
        <dbReference type="EMBL" id="KAG8227613.1"/>
    </source>
</evidence>
<reference evidence="4" key="1">
    <citation type="submission" date="2013-04" db="EMBL/GenBank/DDBJ databases">
        <authorList>
            <person name="Qu J."/>
            <person name="Murali S.C."/>
            <person name="Bandaranaike D."/>
            <person name="Bellair M."/>
            <person name="Blankenburg K."/>
            <person name="Chao H."/>
            <person name="Dinh H."/>
            <person name="Doddapaneni H."/>
            <person name="Downs B."/>
            <person name="Dugan-Rocha S."/>
            <person name="Elkadiri S."/>
            <person name="Gnanaolivu R.D."/>
            <person name="Hernandez B."/>
            <person name="Javaid M."/>
            <person name="Jayaseelan J.C."/>
            <person name="Lee S."/>
            <person name="Li M."/>
            <person name="Ming W."/>
            <person name="Munidasa M."/>
            <person name="Muniz J."/>
            <person name="Nguyen L."/>
            <person name="Ongeri F."/>
            <person name="Osuji N."/>
            <person name="Pu L.-L."/>
            <person name="Puazo M."/>
            <person name="Qu C."/>
            <person name="Quiroz J."/>
            <person name="Raj R."/>
            <person name="Weissenberger G."/>
            <person name="Xin Y."/>
            <person name="Zou X."/>
            <person name="Han Y."/>
            <person name="Richards S."/>
            <person name="Worley K."/>
            <person name="Muzny D."/>
            <person name="Gibbs R."/>
        </authorList>
    </citation>
    <scope>NUCLEOTIDE SEQUENCE</scope>
    <source>
        <strain evidence="4">Sampled in the wild</strain>
    </source>
</reference>
<feature type="compositionally biased region" description="Basic and acidic residues" evidence="2">
    <location>
        <begin position="1"/>
        <end position="11"/>
    </location>
</feature>
<dbReference type="GO" id="GO:0005634">
    <property type="term" value="C:nucleus"/>
    <property type="evidence" value="ECO:0007669"/>
    <property type="project" value="UniProtKB-UniRule"/>
</dbReference>
<dbReference type="AlphaFoldDB" id="A0A8K0NZY4"/>
<dbReference type="Gene3D" id="1.10.30.10">
    <property type="entry name" value="High mobility group box domain"/>
    <property type="match status" value="1"/>
</dbReference>